<dbReference type="Gene3D" id="2.30.42.10">
    <property type="match status" value="2"/>
</dbReference>
<dbReference type="SMART" id="SM00228">
    <property type="entry name" value="PDZ"/>
    <property type="match status" value="2"/>
</dbReference>
<evidence type="ECO:0000256" key="3">
    <source>
        <dbReference type="SAM" id="MobiDB-lite"/>
    </source>
</evidence>
<dbReference type="RefSeq" id="WP_146586462.1">
    <property type="nucleotide sequence ID" value="NZ_SJPO01000004.1"/>
</dbReference>
<organism evidence="5 6">
    <name type="scientific">Posidoniimonas polymericola</name>
    <dbReference type="NCBI Taxonomy" id="2528002"/>
    <lineage>
        <taxon>Bacteria</taxon>
        <taxon>Pseudomonadati</taxon>
        <taxon>Planctomycetota</taxon>
        <taxon>Planctomycetia</taxon>
        <taxon>Pirellulales</taxon>
        <taxon>Lacipirellulaceae</taxon>
        <taxon>Posidoniimonas</taxon>
    </lineage>
</organism>
<dbReference type="InterPro" id="IPR036034">
    <property type="entry name" value="PDZ_sf"/>
</dbReference>
<dbReference type="GO" id="GO:0004252">
    <property type="term" value="F:serine-type endopeptidase activity"/>
    <property type="evidence" value="ECO:0007669"/>
    <property type="project" value="InterPro"/>
</dbReference>
<dbReference type="InterPro" id="IPR041489">
    <property type="entry name" value="PDZ_6"/>
</dbReference>
<dbReference type="EMBL" id="SJPO01000004">
    <property type="protein sequence ID" value="TWT77374.1"/>
    <property type="molecule type" value="Genomic_DNA"/>
</dbReference>
<dbReference type="SUPFAM" id="SSF50156">
    <property type="entry name" value="PDZ domain-like"/>
    <property type="match status" value="2"/>
</dbReference>
<sequence length="540" mass="56783">MTHGQSHDPLAPCTGPRAARPLPAGRLLSCVAALLLGGGTAAAQQPAAQSGSSSAAGLLAAFESKLVEVIQRVEPSVVAISRAPAPRQPQAASPADEARLRSQFQPGELQALQQLDRGFPGVDPLGRFRGEAEEQAARVTGAGVVIDASGLILTQYLVVKPGDRHFVTTTAGDELPAEIVGADPRSGLAVLRARTDKLQPLKFGQAEDLRKGNLVIAVGNPFAIESDGQPSVSYGMVSNLAQKAPGGENLNDTERGDEYRTTLHHLGTLIQTDAKLGWNASGGALVNLQGELIGLITSVASIAGHEQPAGYAIPINKVMRRVIEDLCAGREVEYGLLGIGFEPDHLVAVGSGIQGVVVNHVYEGSAADRAGLRKTDVVVAIDGEDLDGSDELQLVVGGLAPGVETPLAYLRDGRRNNTTVRLDKIYVPGEKVVTSPRPAWQGMHVDYATAVDTTLLAQASSQGHIDRDGCVAVVEVDEGSVSWRQGIRPGMFISHVSGQRVSNPEEFREAVQQAGDSVRLRFTPGNTPQNAKPVERPAIP</sequence>
<keyword evidence="1 5" id="KW-0645">Protease</keyword>
<evidence type="ECO:0000313" key="5">
    <source>
        <dbReference type="EMBL" id="TWT77374.1"/>
    </source>
</evidence>
<dbReference type="InterPro" id="IPR001478">
    <property type="entry name" value="PDZ"/>
</dbReference>
<keyword evidence="6" id="KW-1185">Reference proteome</keyword>
<evidence type="ECO:0000256" key="2">
    <source>
        <dbReference type="ARBA" id="ARBA00022801"/>
    </source>
</evidence>
<dbReference type="PRINTS" id="PR00834">
    <property type="entry name" value="PROTEASES2C"/>
</dbReference>
<evidence type="ECO:0000256" key="1">
    <source>
        <dbReference type="ARBA" id="ARBA00022670"/>
    </source>
</evidence>
<proteinExistence type="predicted"/>
<protein>
    <submittedName>
        <fullName evidence="5">Putative periplasmic serine endoprotease DegP-like</fullName>
        <ecNumber evidence="5">3.4.21.107</ecNumber>
    </submittedName>
</protein>
<dbReference type="EC" id="3.4.21.107" evidence="5"/>
<dbReference type="AlphaFoldDB" id="A0A5C5YR09"/>
<accession>A0A5C5YR09</accession>
<evidence type="ECO:0000313" key="6">
    <source>
        <dbReference type="Proteomes" id="UP000318478"/>
    </source>
</evidence>
<dbReference type="InterPro" id="IPR051201">
    <property type="entry name" value="Chloro_Bact_Ser_Proteases"/>
</dbReference>
<dbReference type="GO" id="GO:0006508">
    <property type="term" value="P:proteolysis"/>
    <property type="evidence" value="ECO:0007669"/>
    <property type="project" value="UniProtKB-KW"/>
</dbReference>
<keyword evidence="2 5" id="KW-0378">Hydrolase</keyword>
<dbReference type="Gene3D" id="2.40.10.120">
    <property type="match status" value="1"/>
</dbReference>
<name>A0A5C5YR09_9BACT</name>
<dbReference type="InterPro" id="IPR009003">
    <property type="entry name" value="Peptidase_S1_PA"/>
</dbReference>
<gene>
    <name evidence="5" type="primary">mucD_1</name>
    <name evidence="5" type="ORF">Pla123a_20350</name>
</gene>
<dbReference type="Pfam" id="PF17820">
    <property type="entry name" value="PDZ_6"/>
    <property type="match status" value="1"/>
</dbReference>
<feature type="region of interest" description="Disordered" evidence="3">
    <location>
        <begin position="520"/>
        <end position="540"/>
    </location>
</feature>
<dbReference type="InterPro" id="IPR001940">
    <property type="entry name" value="Peptidase_S1C"/>
</dbReference>
<dbReference type="SUPFAM" id="SSF50494">
    <property type="entry name" value="Trypsin-like serine proteases"/>
    <property type="match status" value="1"/>
</dbReference>
<dbReference type="OrthoDB" id="208231at2"/>
<feature type="domain" description="PDZ" evidence="4">
    <location>
        <begin position="335"/>
        <end position="388"/>
    </location>
</feature>
<dbReference type="Proteomes" id="UP000318478">
    <property type="component" value="Unassembled WGS sequence"/>
</dbReference>
<dbReference type="Pfam" id="PF13365">
    <property type="entry name" value="Trypsin_2"/>
    <property type="match status" value="1"/>
</dbReference>
<evidence type="ECO:0000259" key="4">
    <source>
        <dbReference type="PROSITE" id="PS50106"/>
    </source>
</evidence>
<dbReference type="PROSITE" id="PS50106">
    <property type="entry name" value="PDZ"/>
    <property type="match status" value="1"/>
</dbReference>
<dbReference type="PANTHER" id="PTHR43343:SF3">
    <property type="entry name" value="PROTEASE DO-LIKE 8, CHLOROPLASTIC"/>
    <property type="match status" value="1"/>
</dbReference>
<comment type="caution">
    <text evidence="5">The sequence shown here is derived from an EMBL/GenBank/DDBJ whole genome shotgun (WGS) entry which is preliminary data.</text>
</comment>
<dbReference type="Pfam" id="PF13180">
    <property type="entry name" value="PDZ_2"/>
    <property type="match status" value="1"/>
</dbReference>
<reference evidence="5 6" key="1">
    <citation type="submission" date="2019-02" db="EMBL/GenBank/DDBJ databases">
        <title>Deep-cultivation of Planctomycetes and their phenomic and genomic characterization uncovers novel biology.</title>
        <authorList>
            <person name="Wiegand S."/>
            <person name="Jogler M."/>
            <person name="Boedeker C."/>
            <person name="Pinto D."/>
            <person name="Vollmers J."/>
            <person name="Rivas-Marin E."/>
            <person name="Kohn T."/>
            <person name="Peeters S.H."/>
            <person name="Heuer A."/>
            <person name="Rast P."/>
            <person name="Oberbeckmann S."/>
            <person name="Bunk B."/>
            <person name="Jeske O."/>
            <person name="Meyerdierks A."/>
            <person name="Storesund J.E."/>
            <person name="Kallscheuer N."/>
            <person name="Luecker S."/>
            <person name="Lage O.M."/>
            <person name="Pohl T."/>
            <person name="Merkel B.J."/>
            <person name="Hornburger P."/>
            <person name="Mueller R.-W."/>
            <person name="Bruemmer F."/>
            <person name="Labrenz M."/>
            <person name="Spormann A.M."/>
            <person name="Op Den Camp H."/>
            <person name="Overmann J."/>
            <person name="Amann R."/>
            <person name="Jetten M.S.M."/>
            <person name="Mascher T."/>
            <person name="Medema M.H."/>
            <person name="Devos D.P."/>
            <person name="Kaster A.-K."/>
            <person name="Ovreas L."/>
            <person name="Rohde M."/>
            <person name="Galperin M.Y."/>
            <person name="Jogler C."/>
        </authorList>
    </citation>
    <scope>NUCLEOTIDE SEQUENCE [LARGE SCALE GENOMIC DNA]</scope>
    <source>
        <strain evidence="5 6">Pla123a</strain>
    </source>
</reference>
<dbReference type="PANTHER" id="PTHR43343">
    <property type="entry name" value="PEPTIDASE S12"/>
    <property type="match status" value="1"/>
</dbReference>